<dbReference type="GO" id="GO:0071233">
    <property type="term" value="P:cellular response to L-leucine"/>
    <property type="evidence" value="ECO:0007669"/>
    <property type="project" value="TreeGrafter"/>
</dbReference>
<reference evidence="6 7" key="1">
    <citation type="submission" date="2020-06" db="EMBL/GenBank/DDBJ databases">
        <authorList>
            <person name="Li R."/>
            <person name="Bekaert M."/>
        </authorList>
    </citation>
    <scope>NUCLEOTIDE SEQUENCE [LARGE SCALE GENOMIC DNA]</scope>
    <source>
        <strain evidence="7">wild</strain>
    </source>
</reference>
<evidence type="ECO:0000256" key="4">
    <source>
        <dbReference type="ARBA" id="ARBA00023002"/>
    </source>
</evidence>
<dbReference type="FunFam" id="1.20.1290.10:FF:000001">
    <property type="entry name" value="Sestrin 1"/>
    <property type="match status" value="1"/>
</dbReference>
<keyword evidence="3" id="KW-0963">Cytoplasm</keyword>
<dbReference type="GO" id="GO:0005737">
    <property type="term" value="C:cytoplasm"/>
    <property type="evidence" value="ECO:0007669"/>
    <property type="project" value="UniProtKB-SubCell"/>
</dbReference>
<dbReference type="GO" id="GO:0016239">
    <property type="term" value="P:positive regulation of macroautophagy"/>
    <property type="evidence" value="ECO:0007669"/>
    <property type="project" value="TreeGrafter"/>
</dbReference>
<evidence type="ECO:0000256" key="2">
    <source>
        <dbReference type="ARBA" id="ARBA00008350"/>
    </source>
</evidence>
<evidence type="ECO:0000256" key="1">
    <source>
        <dbReference type="ARBA" id="ARBA00004496"/>
    </source>
</evidence>
<dbReference type="OrthoDB" id="337464at2759"/>
<comment type="catalytic activity">
    <reaction evidence="5">
        <text>a hydroperoxide + L-cysteinyl-[protein] = S-hydroxy-L-cysteinyl-[protein] + an alcohol</text>
        <dbReference type="Rhea" id="RHEA:67124"/>
        <dbReference type="Rhea" id="RHEA-COMP:10131"/>
        <dbReference type="Rhea" id="RHEA-COMP:17193"/>
        <dbReference type="ChEBI" id="CHEBI:29950"/>
        <dbReference type="ChEBI" id="CHEBI:30879"/>
        <dbReference type="ChEBI" id="CHEBI:35924"/>
        <dbReference type="ChEBI" id="CHEBI:61973"/>
    </reaction>
    <physiologicalReaction direction="left-to-right" evidence="5">
        <dbReference type="Rhea" id="RHEA:67125"/>
    </physiologicalReaction>
</comment>
<comment type="similarity">
    <text evidence="2">Belongs to the sestrin family.</text>
</comment>
<dbReference type="PANTHER" id="PTHR12474:SF0">
    <property type="entry name" value="SESTRIN HOMOLOG"/>
    <property type="match status" value="1"/>
</dbReference>
<dbReference type="PANTHER" id="PTHR12474">
    <property type="entry name" value="P53 REGULATED PA26 NUCLEAR PROTEIN SESTRIN"/>
    <property type="match status" value="1"/>
</dbReference>
<dbReference type="InterPro" id="IPR006730">
    <property type="entry name" value="Sestrin"/>
</dbReference>
<dbReference type="GO" id="GO:1990253">
    <property type="term" value="P:cellular response to leucine starvation"/>
    <property type="evidence" value="ECO:0007669"/>
    <property type="project" value="TreeGrafter"/>
</dbReference>
<protein>
    <submittedName>
        <fullName evidence="6">SESN1_3</fullName>
    </submittedName>
</protein>
<dbReference type="SUPFAM" id="SSF69118">
    <property type="entry name" value="AhpD-like"/>
    <property type="match status" value="1"/>
</dbReference>
<accession>A0A6J8C898</accession>
<keyword evidence="7" id="KW-1185">Reference proteome</keyword>
<sequence>MNNTEGSLLYFLTNDKDTSMASGVRDEDSLRLVHCLSTRNESIRKQGLNMISKLTDSWIEGYGSPVNSISMCNGQKNGISMSNGQKNGSHPLLKEHLPDFVRLAYQCPFEDVREFFSELIAEIQERENITLPKPSTLGPSYFIPNSSIIPVNTTEDQTQMVFIDAFLQNNRLDHLTQLMGYHPTYLENFLRTQQYLLRGDGPLPFHYRHYIAIMAASRHQCTYLIHLHEEEFILQNGDPDWLKGPTHIPKKIRNLFELNKLMAHRPWLINKSHIDKLTRGKDNWSLSELMQAICLIAHFHAMCSFVYGCGVRNELDHNGESLHRRLSMSDDSDSDTQGNEPEVKIEVLMERMKKLNEDDSDDPTEEERLKRFESIENQSVELISSSIPSPRVEVLKYCEDPEFCYQDFAKRDNLDSIPTFRAQDYNWEEHGFSLANRLLSDIGSNLEDRFNIAINLTYYTMGKVKNVDTSAFRCAIWNYIHCLYGIMHDDFNYSQVNQLLDRNLKSYIKTVTCYPERLTKKDYDSCMQEFRHSEKVHVNLMLLEARLQGELLYSLRAVMQHMT</sequence>
<dbReference type="EMBL" id="CACVKT020004820">
    <property type="protein sequence ID" value="CAC5391701.1"/>
    <property type="molecule type" value="Genomic_DNA"/>
</dbReference>
<evidence type="ECO:0000313" key="6">
    <source>
        <dbReference type="EMBL" id="CAC5391701.1"/>
    </source>
</evidence>
<comment type="subcellular location">
    <subcellularLocation>
        <location evidence="1">Cytoplasm</location>
    </subcellularLocation>
</comment>
<organism evidence="6 7">
    <name type="scientific">Mytilus coruscus</name>
    <name type="common">Sea mussel</name>
    <dbReference type="NCBI Taxonomy" id="42192"/>
    <lineage>
        <taxon>Eukaryota</taxon>
        <taxon>Metazoa</taxon>
        <taxon>Spiralia</taxon>
        <taxon>Lophotrochozoa</taxon>
        <taxon>Mollusca</taxon>
        <taxon>Bivalvia</taxon>
        <taxon>Autobranchia</taxon>
        <taxon>Pteriomorphia</taxon>
        <taxon>Mytilida</taxon>
        <taxon>Mytiloidea</taxon>
        <taxon>Mytilidae</taxon>
        <taxon>Mytilinae</taxon>
        <taxon>Mytilus</taxon>
    </lineage>
</organism>
<dbReference type="Gene3D" id="1.20.1290.10">
    <property type="entry name" value="AhpD-like"/>
    <property type="match status" value="1"/>
</dbReference>
<dbReference type="GO" id="GO:1901031">
    <property type="term" value="P:regulation of response to reactive oxygen species"/>
    <property type="evidence" value="ECO:0007669"/>
    <property type="project" value="InterPro"/>
</dbReference>
<evidence type="ECO:0000313" key="7">
    <source>
        <dbReference type="Proteomes" id="UP000507470"/>
    </source>
</evidence>
<gene>
    <name evidence="6" type="ORF">MCOR_26699</name>
</gene>
<dbReference type="InterPro" id="IPR029032">
    <property type="entry name" value="AhpD-like"/>
</dbReference>
<dbReference type="GO" id="GO:1904262">
    <property type="term" value="P:negative regulation of TORC1 signaling"/>
    <property type="evidence" value="ECO:0007669"/>
    <property type="project" value="TreeGrafter"/>
</dbReference>
<proteinExistence type="inferred from homology"/>
<dbReference type="AlphaFoldDB" id="A0A6J8C898"/>
<dbReference type="Pfam" id="PF04636">
    <property type="entry name" value="PA26"/>
    <property type="match status" value="1"/>
</dbReference>
<dbReference type="Proteomes" id="UP000507470">
    <property type="component" value="Unassembled WGS sequence"/>
</dbReference>
<dbReference type="GO" id="GO:0005634">
    <property type="term" value="C:nucleus"/>
    <property type="evidence" value="ECO:0007669"/>
    <property type="project" value="InterPro"/>
</dbReference>
<evidence type="ECO:0000256" key="5">
    <source>
        <dbReference type="ARBA" id="ARBA00049242"/>
    </source>
</evidence>
<dbReference type="GO" id="GO:0070728">
    <property type="term" value="F:L-leucine binding"/>
    <property type="evidence" value="ECO:0007669"/>
    <property type="project" value="TreeGrafter"/>
</dbReference>
<dbReference type="GO" id="GO:0016684">
    <property type="term" value="F:oxidoreductase activity, acting on peroxide as acceptor"/>
    <property type="evidence" value="ECO:0007669"/>
    <property type="project" value="TreeGrafter"/>
</dbReference>
<name>A0A6J8C898_MYTCO</name>
<keyword evidence="4" id="KW-0560">Oxidoreductase</keyword>
<evidence type="ECO:0000256" key="3">
    <source>
        <dbReference type="ARBA" id="ARBA00022490"/>
    </source>
</evidence>